<keyword evidence="3" id="KW-1185">Reference proteome</keyword>
<dbReference type="Gene3D" id="3.90.70.10">
    <property type="entry name" value="Cysteine proteinases"/>
    <property type="match status" value="2"/>
</dbReference>
<evidence type="ECO:0000313" key="3">
    <source>
        <dbReference type="Proteomes" id="UP001652660"/>
    </source>
</evidence>
<comment type="similarity">
    <text evidence="1">Belongs to the peptidase C1 family.</text>
</comment>
<dbReference type="Proteomes" id="UP001652660">
    <property type="component" value="Chromosome 1e"/>
</dbReference>
<dbReference type="GeneID" id="113695838"/>
<protein>
    <submittedName>
        <fullName evidence="4">Thiol protease SEN102-like</fullName>
    </submittedName>
</protein>
<reference evidence="4" key="2">
    <citation type="submission" date="2025-08" db="UniProtKB">
        <authorList>
            <consortium name="RefSeq"/>
        </authorList>
    </citation>
    <scope>IDENTIFICATION</scope>
    <source>
        <tissue evidence="4">Leaves</tissue>
    </source>
</reference>
<dbReference type="SUPFAM" id="SSF54001">
    <property type="entry name" value="Cysteine proteinases"/>
    <property type="match status" value="1"/>
</dbReference>
<reference evidence="3" key="1">
    <citation type="journal article" date="2025" name="Foods">
        <title>Unveiling the Microbial Signatures of Arabica Coffee Cherries: Insights into Ripeness Specific Diversity, Functional Traits, and Implications for Quality and Safety.</title>
        <authorList>
            <consortium name="RefSeq"/>
            <person name="Tenea G.N."/>
            <person name="Cifuentes V."/>
            <person name="Reyes P."/>
            <person name="Cevallos-Vallejos M."/>
        </authorList>
    </citation>
    <scope>NUCLEOTIDE SEQUENCE [LARGE SCALE GENOMIC DNA]</scope>
</reference>
<dbReference type="PANTHER" id="PTHR12411">
    <property type="entry name" value="CYSTEINE PROTEASE FAMILY C1-RELATED"/>
    <property type="match status" value="1"/>
</dbReference>
<proteinExistence type="inferred from homology"/>
<organism evidence="3 4">
    <name type="scientific">Coffea arabica</name>
    <name type="common">Arabian coffee</name>
    <dbReference type="NCBI Taxonomy" id="13443"/>
    <lineage>
        <taxon>Eukaryota</taxon>
        <taxon>Viridiplantae</taxon>
        <taxon>Streptophyta</taxon>
        <taxon>Embryophyta</taxon>
        <taxon>Tracheophyta</taxon>
        <taxon>Spermatophyta</taxon>
        <taxon>Magnoliopsida</taxon>
        <taxon>eudicotyledons</taxon>
        <taxon>Gunneridae</taxon>
        <taxon>Pentapetalae</taxon>
        <taxon>asterids</taxon>
        <taxon>lamiids</taxon>
        <taxon>Gentianales</taxon>
        <taxon>Rubiaceae</taxon>
        <taxon>Ixoroideae</taxon>
        <taxon>Gardenieae complex</taxon>
        <taxon>Bertiereae - Coffeeae clade</taxon>
        <taxon>Coffeeae</taxon>
        <taxon>Coffea</taxon>
    </lineage>
</organism>
<dbReference type="SMART" id="SM00645">
    <property type="entry name" value="Pept_C1"/>
    <property type="match status" value="1"/>
</dbReference>
<sequence>MSCHSGTGRRWYEATTPPRSFTWLHYGVKTLVRRQVGPTCVPNAVCAALEMAYQIHCRQKILLSEHELIEYGISGSSSFALAWISKNGVSLRDDYLQGKQDGKIIFIYDFIRGPSLHSSDLIKFIFRQPAEFYKIDGKVANVLHTMVAVGWVLDDKNEVYFMVHNSWGSDWGKNGYGWIHQSCIERVRVPILYRDCRVIA</sequence>
<dbReference type="Pfam" id="PF00112">
    <property type="entry name" value="Peptidase_C1"/>
    <property type="match status" value="1"/>
</dbReference>
<dbReference type="InterPro" id="IPR000668">
    <property type="entry name" value="Peptidase_C1A_C"/>
</dbReference>
<evidence type="ECO:0000313" key="4">
    <source>
        <dbReference type="RefSeq" id="XP_071927639.1"/>
    </source>
</evidence>
<evidence type="ECO:0000259" key="2">
    <source>
        <dbReference type="SMART" id="SM00645"/>
    </source>
</evidence>
<name>A0ABM4W7D4_COFAR</name>
<gene>
    <name evidence="4" type="primary">LOC113695838</name>
</gene>
<feature type="domain" description="Peptidase C1A papain C-terminal" evidence="2">
    <location>
        <begin position="17"/>
        <end position="191"/>
    </location>
</feature>
<evidence type="ECO:0000256" key="1">
    <source>
        <dbReference type="ARBA" id="ARBA00008455"/>
    </source>
</evidence>
<dbReference type="RefSeq" id="XP_071927639.1">
    <property type="nucleotide sequence ID" value="XM_072071538.1"/>
</dbReference>
<dbReference type="InterPro" id="IPR013128">
    <property type="entry name" value="Peptidase_C1A"/>
</dbReference>
<dbReference type="InterPro" id="IPR038765">
    <property type="entry name" value="Papain-like_cys_pep_sf"/>
</dbReference>
<accession>A0ABM4W7D4</accession>